<gene>
    <name evidence="2" type="ORF">AA0115_g12230</name>
    <name evidence="3" type="ORF">AA0119_g12966</name>
</gene>
<accession>A0A4Q4NXR0</accession>
<keyword evidence="5" id="KW-1185">Reference proteome</keyword>
<dbReference type="InterPro" id="IPR001763">
    <property type="entry name" value="Rhodanese-like_dom"/>
</dbReference>
<proteinExistence type="predicted"/>
<dbReference type="InterPro" id="IPR036873">
    <property type="entry name" value="Rhodanese-like_dom_sf"/>
</dbReference>
<dbReference type="Pfam" id="PF00581">
    <property type="entry name" value="Rhodanese"/>
    <property type="match status" value="1"/>
</dbReference>
<name>A0A4Q4NXR0_9PLEO</name>
<feature type="domain" description="Rhodanese" evidence="1">
    <location>
        <begin position="44"/>
        <end position="144"/>
    </location>
</feature>
<protein>
    <recommendedName>
        <fullName evidence="1">Rhodanese domain-containing protein</fullName>
    </recommendedName>
</protein>
<organism evidence="2 4">
    <name type="scientific">Alternaria tenuissima</name>
    <dbReference type="NCBI Taxonomy" id="119927"/>
    <lineage>
        <taxon>Eukaryota</taxon>
        <taxon>Fungi</taxon>
        <taxon>Dikarya</taxon>
        <taxon>Ascomycota</taxon>
        <taxon>Pezizomycotina</taxon>
        <taxon>Dothideomycetes</taxon>
        <taxon>Pleosporomycetidae</taxon>
        <taxon>Pleosporales</taxon>
        <taxon>Pleosporineae</taxon>
        <taxon>Pleosporaceae</taxon>
        <taxon>Alternaria</taxon>
        <taxon>Alternaria sect. Alternaria</taxon>
        <taxon>Alternaria alternata complex</taxon>
    </lineage>
</organism>
<reference evidence="2" key="1">
    <citation type="submission" date="2017-10" db="EMBL/GenBank/DDBJ databases">
        <authorList>
            <person name="Armitage A.D."/>
            <person name="Barbara D.J."/>
            <person name="Woodhall J.W."/>
            <person name="Sreenivasaprasad S."/>
            <person name="Lane C.R."/>
            <person name="Clarkson J.P."/>
            <person name="Harrison R.J."/>
        </authorList>
    </citation>
    <scope>NUCLEOTIDE SEQUENCE</scope>
    <source>
        <strain evidence="2">FERA 1164</strain>
        <strain evidence="3">FERA 635</strain>
    </source>
</reference>
<dbReference type="GO" id="GO:0005634">
    <property type="term" value="C:nucleus"/>
    <property type="evidence" value="ECO:0007669"/>
    <property type="project" value="TreeGrafter"/>
</dbReference>
<dbReference type="AlphaFoldDB" id="A0A4Q4NXR0"/>
<dbReference type="OrthoDB" id="8300214at2759"/>
<dbReference type="Proteomes" id="UP000293195">
    <property type="component" value="Unassembled WGS sequence"/>
</dbReference>
<dbReference type="EMBL" id="PDXF01000152">
    <property type="protein sequence ID" value="RYN86358.1"/>
    <property type="molecule type" value="Genomic_DNA"/>
</dbReference>
<evidence type="ECO:0000313" key="5">
    <source>
        <dbReference type="Proteomes" id="UP000293195"/>
    </source>
</evidence>
<dbReference type="PROSITE" id="PS50206">
    <property type="entry name" value="RHODANESE_3"/>
    <property type="match status" value="1"/>
</dbReference>
<dbReference type="SMART" id="SM00450">
    <property type="entry name" value="RHOD"/>
    <property type="match status" value="1"/>
</dbReference>
<evidence type="ECO:0000313" key="4">
    <source>
        <dbReference type="Proteomes" id="UP000292340"/>
    </source>
</evidence>
<dbReference type="EMBL" id="PDXB01000070">
    <property type="protein sequence ID" value="RYN16662.1"/>
    <property type="molecule type" value="Genomic_DNA"/>
</dbReference>
<evidence type="ECO:0000259" key="1">
    <source>
        <dbReference type="PROSITE" id="PS50206"/>
    </source>
</evidence>
<dbReference type="Proteomes" id="UP000292340">
    <property type="component" value="Unassembled WGS sequence"/>
</dbReference>
<sequence>MSCPSLSVDPDSPWDVNYPIAKNRTPSTISRDEVLTMLQQGQKPGKDFILVDLRQVDHTGGTIRGSINLPAQSLYPTLPTLYTLLVSADVRCIIWYCGSSRHRGLRAAAWMDDYIKEHGNPSIRSFVLLGGIKGWAKAGVEYTKLMDEYQEDAWR</sequence>
<dbReference type="Gene3D" id="3.40.250.10">
    <property type="entry name" value="Rhodanese-like domain"/>
    <property type="match status" value="1"/>
</dbReference>
<evidence type="ECO:0000313" key="2">
    <source>
        <dbReference type="EMBL" id="RYN16662.1"/>
    </source>
</evidence>
<dbReference type="PANTHER" id="PTHR10828">
    <property type="entry name" value="M-PHASE INDUCER PHOSPHATASE DUAL SPECIFICITY PHOSPHATASE CDC25"/>
    <property type="match status" value="1"/>
</dbReference>
<dbReference type="GO" id="GO:0005737">
    <property type="term" value="C:cytoplasm"/>
    <property type="evidence" value="ECO:0007669"/>
    <property type="project" value="TreeGrafter"/>
</dbReference>
<reference evidence="2 5" key="2">
    <citation type="journal article" date="2019" name="bioRxiv">
        <title>Genomics, evolutionary history and diagnostics of the Alternaria alternata species group including apple and Asian pear pathotypes.</title>
        <authorList>
            <person name="Armitage A.D."/>
            <person name="Cockerton H.M."/>
            <person name="Sreenivasaprasad S."/>
            <person name="Woodhall J.W."/>
            <person name="Lane C.R."/>
            <person name="Harrison R.J."/>
            <person name="Clarkson J.P."/>
        </authorList>
    </citation>
    <scope>NUCLEOTIDE SEQUENCE</scope>
    <source>
        <strain evidence="2">FERA 1164</strain>
        <strain evidence="5">FERA 635</strain>
    </source>
</reference>
<comment type="caution">
    <text evidence="2">The sequence shown here is derived from an EMBL/GenBank/DDBJ whole genome shotgun (WGS) entry which is preliminary data.</text>
</comment>
<dbReference type="PANTHER" id="PTHR10828:SF50">
    <property type="entry name" value="REDUCTASE (ARC2), PUTATIVE (AFU_ORTHOLOGUE AFUA_6G13400)-RELATED"/>
    <property type="match status" value="1"/>
</dbReference>
<dbReference type="SUPFAM" id="SSF52821">
    <property type="entry name" value="Rhodanese/Cell cycle control phosphatase"/>
    <property type="match status" value="1"/>
</dbReference>
<evidence type="ECO:0000313" key="3">
    <source>
        <dbReference type="EMBL" id="RYN86358.1"/>
    </source>
</evidence>
<dbReference type="GO" id="GO:0004725">
    <property type="term" value="F:protein tyrosine phosphatase activity"/>
    <property type="evidence" value="ECO:0007669"/>
    <property type="project" value="TreeGrafter"/>
</dbReference>